<evidence type="ECO:0000313" key="2">
    <source>
        <dbReference type="Proteomes" id="UP000265862"/>
    </source>
</evidence>
<dbReference type="InterPro" id="IPR008840">
    <property type="entry name" value="Sipho_Gp157"/>
</dbReference>
<sequence length="159" mass="18521">MKLFEINDAIKQVMDRDDLDPVAMKDTLDSLELARDEKLDSLAAVIEKSIAEDDFLTQKIRKLTDQKHFNENRINNLQEYMTSILDEAKIKKLQTKNHILKPRNYRDKTIVSDGNLLPQEYKIKEEVVKIDRKKIYQDLKDGKEVAGAHLKPNRKTVIS</sequence>
<gene>
    <name evidence="1" type="ORF">DS835_07035</name>
</gene>
<protein>
    <recommendedName>
        <fullName evidence="3">Virus Gp157</fullName>
    </recommendedName>
</protein>
<reference evidence="1 2" key="1">
    <citation type="submission" date="2018-07" db="EMBL/GenBank/DDBJ databases">
        <title>Genome sequences of six Lactobacillus spp. isolated from bumble bee guts.</title>
        <authorList>
            <person name="Motta E.V.S."/>
            <person name="Moran N.A."/>
        </authorList>
    </citation>
    <scope>NUCLEOTIDE SEQUENCE [LARGE SCALE GENOMIC DNA]</scope>
    <source>
        <strain evidence="1 2">OCC3</strain>
    </source>
</reference>
<dbReference type="EMBL" id="QOCV01000011">
    <property type="protein sequence ID" value="RHW53690.1"/>
    <property type="molecule type" value="Genomic_DNA"/>
</dbReference>
<accession>A0A396SSN9</accession>
<name>A0A396SSN9_9LACO</name>
<dbReference type="Proteomes" id="UP000265862">
    <property type="component" value="Unassembled WGS sequence"/>
</dbReference>
<proteinExistence type="predicted"/>
<comment type="caution">
    <text evidence="1">The sequence shown here is derived from an EMBL/GenBank/DDBJ whole genome shotgun (WGS) entry which is preliminary data.</text>
</comment>
<dbReference type="AlphaFoldDB" id="A0A396SSN9"/>
<dbReference type="RefSeq" id="WP_118898211.1">
    <property type="nucleotide sequence ID" value="NZ_QOCV01000011.1"/>
</dbReference>
<evidence type="ECO:0008006" key="3">
    <source>
        <dbReference type="Google" id="ProtNLM"/>
    </source>
</evidence>
<organism evidence="1 2">
    <name type="scientific">Lactobacillus bombicola</name>
    <dbReference type="NCBI Taxonomy" id="1505723"/>
    <lineage>
        <taxon>Bacteria</taxon>
        <taxon>Bacillati</taxon>
        <taxon>Bacillota</taxon>
        <taxon>Bacilli</taxon>
        <taxon>Lactobacillales</taxon>
        <taxon>Lactobacillaceae</taxon>
        <taxon>Lactobacillus</taxon>
    </lineage>
</organism>
<dbReference type="Pfam" id="PF05565">
    <property type="entry name" value="Sipho_Gp157"/>
    <property type="match status" value="1"/>
</dbReference>
<evidence type="ECO:0000313" key="1">
    <source>
        <dbReference type="EMBL" id="RHW53690.1"/>
    </source>
</evidence>